<dbReference type="Proteomes" id="UP001156318">
    <property type="component" value="Chromosome"/>
</dbReference>
<evidence type="ECO:0000256" key="7">
    <source>
        <dbReference type="RuleBase" id="RU369037"/>
    </source>
</evidence>
<dbReference type="RefSeq" id="WP_264384277.1">
    <property type="nucleotide sequence ID" value="NZ_CP074352.1"/>
</dbReference>
<comment type="similarity">
    <text evidence="2 7">Belongs to the CopC family.</text>
</comment>
<organism evidence="10 11">
    <name type="scientific">Siccibacter colletis</name>
    <dbReference type="NCBI Taxonomy" id="1505757"/>
    <lineage>
        <taxon>Bacteria</taxon>
        <taxon>Pseudomonadati</taxon>
        <taxon>Pseudomonadota</taxon>
        <taxon>Gammaproteobacteria</taxon>
        <taxon>Enterobacterales</taxon>
        <taxon>Enterobacteriaceae</taxon>
        <taxon>Siccibacter</taxon>
    </lineage>
</organism>
<evidence type="ECO:0000256" key="8">
    <source>
        <dbReference type="SAM" id="SignalP"/>
    </source>
</evidence>
<feature type="chain" id="PRO_5046643817" description="Copper resistance protein C" evidence="8">
    <location>
        <begin position="27"/>
        <end position="124"/>
    </location>
</feature>
<dbReference type="PANTHER" id="PTHR34820">
    <property type="entry name" value="INNER MEMBRANE PROTEIN YEBZ"/>
    <property type="match status" value="1"/>
</dbReference>
<dbReference type="SUPFAM" id="SSF81296">
    <property type="entry name" value="E set domains"/>
    <property type="match status" value="1"/>
</dbReference>
<evidence type="ECO:0000313" key="11">
    <source>
        <dbReference type="Proteomes" id="UP001156318"/>
    </source>
</evidence>
<dbReference type="InterPro" id="IPR014756">
    <property type="entry name" value="Ig_E-set"/>
</dbReference>
<dbReference type="NCBIfam" id="NF007636">
    <property type="entry name" value="PRK10301.1"/>
    <property type="match status" value="1"/>
</dbReference>
<name>A0ABY6JDI0_9ENTR</name>
<evidence type="ECO:0000256" key="5">
    <source>
        <dbReference type="ARBA" id="ARBA00022764"/>
    </source>
</evidence>
<evidence type="ECO:0000256" key="2">
    <source>
        <dbReference type="ARBA" id="ARBA00010509"/>
    </source>
</evidence>
<keyword evidence="5 7" id="KW-0574">Periplasm</keyword>
<dbReference type="Gene3D" id="2.60.40.1220">
    <property type="match status" value="1"/>
</dbReference>
<proteinExistence type="inferred from homology"/>
<sequence length="124" mass="13166">MSFSRRVLSSLLTLTATLAFSSAALAHAHLTQQTPAANAALSEAPKALTLNFSEGVEQNFSKVVLLGPDDQPVATGKATLNASDDKQLLVPVNAPLKTGRYQVQWQVVSVDGHKTKGTYAFSIK</sequence>
<keyword evidence="3 7" id="KW-0479">Metal-binding</keyword>
<dbReference type="InterPro" id="IPR032694">
    <property type="entry name" value="CopC/D"/>
</dbReference>
<evidence type="ECO:0000256" key="3">
    <source>
        <dbReference type="ARBA" id="ARBA00022723"/>
    </source>
</evidence>
<comment type="subcellular location">
    <subcellularLocation>
        <location evidence="1 7">Periplasm</location>
    </subcellularLocation>
</comment>
<dbReference type="NCBIfam" id="NF033814">
    <property type="entry name" value="copper_CopC"/>
    <property type="match status" value="1"/>
</dbReference>
<comment type="function">
    <text evidence="7">Involved in copper resistance.</text>
</comment>
<feature type="domain" description="CopC" evidence="9">
    <location>
        <begin position="27"/>
        <end position="123"/>
    </location>
</feature>
<keyword evidence="11" id="KW-1185">Reference proteome</keyword>
<feature type="signal peptide" evidence="8">
    <location>
        <begin position="1"/>
        <end position="26"/>
    </location>
</feature>
<evidence type="ECO:0000256" key="4">
    <source>
        <dbReference type="ARBA" id="ARBA00022729"/>
    </source>
</evidence>
<reference evidence="10 11" key="1">
    <citation type="submission" date="2021-05" db="EMBL/GenBank/DDBJ databases">
        <title>Isolation, identification, and the growth promoting effects of Pantoea dispersa strain YSD J2 from the aboveground leaves of Cyperus esculentus L.Var. Sativus.</title>
        <authorList>
            <person name="Wang S."/>
            <person name="Tang X.M."/>
            <person name="Huang Y.N."/>
        </authorList>
    </citation>
    <scope>NUCLEOTIDE SEQUENCE [LARGE SCALE GENOMIC DNA]</scope>
    <source>
        <strain evidence="11">YSD YN2</strain>
    </source>
</reference>
<evidence type="ECO:0000256" key="1">
    <source>
        <dbReference type="ARBA" id="ARBA00004418"/>
    </source>
</evidence>
<evidence type="ECO:0000313" key="10">
    <source>
        <dbReference type="EMBL" id="UYU30531.1"/>
    </source>
</evidence>
<gene>
    <name evidence="10" type="primary">yobA</name>
    <name evidence="10" type="ORF">KFZ77_11610</name>
</gene>
<keyword evidence="6 7" id="KW-0186">Copper</keyword>
<protein>
    <recommendedName>
        <fullName evidence="7">Copper resistance protein C</fullName>
    </recommendedName>
</protein>
<dbReference type="EMBL" id="CP074352">
    <property type="protein sequence ID" value="UYU30531.1"/>
    <property type="molecule type" value="Genomic_DNA"/>
</dbReference>
<evidence type="ECO:0000259" key="9">
    <source>
        <dbReference type="Pfam" id="PF04234"/>
    </source>
</evidence>
<dbReference type="InterPro" id="IPR047685">
    <property type="entry name" value="CopC-like"/>
</dbReference>
<evidence type="ECO:0000256" key="6">
    <source>
        <dbReference type="ARBA" id="ARBA00023008"/>
    </source>
</evidence>
<dbReference type="PANTHER" id="PTHR34820:SF4">
    <property type="entry name" value="INNER MEMBRANE PROTEIN YEBZ"/>
    <property type="match status" value="1"/>
</dbReference>
<dbReference type="Pfam" id="PF04234">
    <property type="entry name" value="CopC"/>
    <property type="match status" value="1"/>
</dbReference>
<dbReference type="InterPro" id="IPR014755">
    <property type="entry name" value="Cu-Rt/internalin_Ig-like"/>
</dbReference>
<keyword evidence="4 7" id="KW-0732">Signal</keyword>
<dbReference type="InterPro" id="IPR007348">
    <property type="entry name" value="CopC_dom"/>
</dbReference>
<accession>A0ABY6JDI0</accession>